<dbReference type="EMBL" id="CAJHOE010000001">
    <property type="protein sequence ID" value="CAD7287121.1"/>
    <property type="molecule type" value="Genomic_DNA"/>
</dbReference>
<keyword evidence="2" id="KW-1185">Reference proteome</keyword>
<sequence length="44" mass="5409">MVSALVFLFLWVLALYLGYKFVFLNINQTEKYPERYFDLEEKKE</sequence>
<name>A0ABM8Q2R7_9BACT</name>
<reference evidence="1 2" key="1">
    <citation type="submission" date="2020-11" db="EMBL/GenBank/DDBJ databases">
        <authorList>
            <person name="Peeters C."/>
        </authorList>
    </citation>
    <scope>NUCLEOTIDE SEQUENCE [LARGE SCALE GENOMIC DNA]</scope>
    <source>
        <strain evidence="1 2">LMG 8286</strain>
    </source>
</reference>
<organism evidence="1 2">
    <name type="scientific">Campylobacter suis</name>
    <dbReference type="NCBI Taxonomy" id="2790657"/>
    <lineage>
        <taxon>Bacteria</taxon>
        <taxon>Pseudomonadati</taxon>
        <taxon>Campylobacterota</taxon>
        <taxon>Epsilonproteobacteria</taxon>
        <taxon>Campylobacterales</taxon>
        <taxon>Campylobacteraceae</taxon>
        <taxon>Campylobacter</taxon>
    </lineage>
</organism>
<dbReference type="RefSeq" id="WP_268250082.1">
    <property type="nucleotide sequence ID" value="NZ_CAJHOE010000001.1"/>
</dbReference>
<proteinExistence type="predicted"/>
<dbReference type="Proteomes" id="UP000789359">
    <property type="component" value="Unassembled WGS sequence"/>
</dbReference>
<evidence type="ECO:0000313" key="1">
    <source>
        <dbReference type="EMBL" id="CAD7287121.1"/>
    </source>
</evidence>
<protein>
    <submittedName>
        <fullName evidence="1">Uncharacterized protein</fullName>
    </submittedName>
</protein>
<accession>A0ABM8Q2R7</accession>
<comment type="caution">
    <text evidence="1">The sequence shown here is derived from an EMBL/GenBank/DDBJ whole genome shotgun (WGS) entry which is preliminary data.</text>
</comment>
<evidence type="ECO:0000313" key="2">
    <source>
        <dbReference type="Proteomes" id="UP000789359"/>
    </source>
</evidence>
<gene>
    <name evidence="1" type="ORF">LMG8286_00752</name>
</gene>